<feature type="domain" description="TonB-dependent receptor plug" evidence="15">
    <location>
        <begin position="66"/>
        <end position="175"/>
    </location>
</feature>
<evidence type="ECO:0000256" key="7">
    <source>
        <dbReference type="ARBA" id="ARBA00023065"/>
    </source>
</evidence>
<evidence type="ECO:0000256" key="4">
    <source>
        <dbReference type="ARBA" id="ARBA00022496"/>
    </source>
</evidence>
<evidence type="ECO:0000256" key="6">
    <source>
        <dbReference type="ARBA" id="ARBA00023004"/>
    </source>
</evidence>
<evidence type="ECO:0000256" key="5">
    <source>
        <dbReference type="ARBA" id="ARBA00022692"/>
    </source>
</evidence>
<evidence type="ECO:0000313" key="16">
    <source>
        <dbReference type="EMBL" id="MFC5768344.1"/>
    </source>
</evidence>
<evidence type="ECO:0000256" key="11">
    <source>
        <dbReference type="PROSITE-ProRule" id="PRU01360"/>
    </source>
</evidence>
<dbReference type="PANTHER" id="PTHR32552">
    <property type="entry name" value="FERRICHROME IRON RECEPTOR-RELATED"/>
    <property type="match status" value="1"/>
</dbReference>
<dbReference type="RefSeq" id="WP_157748430.1">
    <property type="nucleotide sequence ID" value="NZ_JBHSOG010000008.1"/>
</dbReference>
<sequence length="792" mass="86214">MKFKEKALAGELKRVFSALALCSAAAHAVAQDAAPGAAAAAGAGSDYEEVGLSVVKVTAQKREELLQDVPIPINVVGGDAIRDKQISASTDVERLAPGLSAQGATSRTGKPRWFLRGIGTNDPNSNHEGPLAIYVDEVVVGYQSLQSFPLFDLDRVEVLQGPQGTLWGKNNTGGAIHFISKQPGFRTDGYAKLGVGSYGSRIAEAAFGGAIREDVLAGRASVYVEKRDGWAKNILLDEKGPRLDDVNGRFQVLARFNDNVDALFSWTTRNVETNNVPSYAVGGLPNPGSDVTLTAPGGALTQGGGSYVPPYGDDPGPKSDFFGGEDYNRSKRDSLSARINWQLGDYTLTSITALNLSDDKSLSLVGVPLDTTLNRTSSRGDGSSRQFTQELRLTSPKDRDLSWLVGAYYYRLQIDTGSRSARFQSGTTREQYSESSLDQFSTSAALFGNVNYKFTDKVSLGVGARYTRETKEITLTSLTATDTAGNANIVNFVNQNGWFLPGGVTGSGVAGVAPLSLSAKQENHRFTWDVTPQYRFSDNVLGYARIATGFRSGGFNQSISNGQIIETSPERLIDYELGLKTSWLDGRLVANGALYHYDIKDLQLNIQRAYLNTSTNTYTTSAAGSSDGTVTGFELSVDAQATRDWHVAASLGLLRSEYKNFTYNIGSGGPFDASGNEFYRTPRTSFRLDTDYTFRFASGRLILGTDWTYRSKIYFNATVQDDPVQELPGYWKGNVRATWQAPNRAWQLTAFVNNVTDVDHAFLRQIYNPNTRSYPASFDAPRTWGLQATVKF</sequence>
<evidence type="ECO:0000256" key="8">
    <source>
        <dbReference type="ARBA" id="ARBA00023077"/>
    </source>
</evidence>
<name>A0ABW1AMP5_9RHOO</name>
<feature type="signal peptide" evidence="13">
    <location>
        <begin position="1"/>
        <end position="28"/>
    </location>
</feature>
<dbReference type="SUPFAM" id="SSF56935">
    <property type="entry name" value="Porins"/>
    <property type="match status" value="1"/>
</dbReference>
<evidence type="ECO:0000259" key="14">
    <source>
        <dbReference type="Pfam" id="PF00593"/>
    </source>
</evidence>
<keyword evidence="9 11" id="KW-0472">Membrane</keyword>
<keyword evidence="8 12" id="KW-0798">TonB box</keyword>
<accession>A0ABW1AMP5</accession>
<keyword evidence="10 11" id="KW-0998">Cell outer membrane</keyword>
<keyword evidence="13" id="KW-0732">Signal</keyword>
<evidence type="ECO:0000256" key="1">
    <source>
        <dbReference type="ARBA" id="ARBA00004571"/>
    </source>
</evidence>
<comment type="subcellular location">
    <subcellularLocation>
        <location evidence="1 11">Cell outer membrane</location>
        <topology evidence="1 11">Multi-pass membrane protein</topology>
    </subcellularLocation>
</comment>
<organism evidence="16 17">
    <name type="scientific">Thauera sinica</name>
    <dbReference type="NCBI Taxonomy" id="2665146"/>
    <lineage>
        <taxon>Bacteria</taxon>
        <taxon>Pseudomonadati</taxon>
        <taxon>Pseudomonadota</taxon>
        <taxon>Betaproteobacteria</taxon>
        <taxon>Rhodocyclales</taxon>
        <taxon>Zoogloeaceae</taxon>
        <taxon>Thauera</taxon>
    </lineage>
</organism>
<dbReference type="Pfam" id="PF07715">
    <property type="entry name" value="Plug"/>
    <property type="match status" value="1"/>
</dbReference>
<keyword evidence="17" id="KW-1185">Reference proteome</keyword>
<dbReference type="Pfam" id="PF00593">
    <property type="entry name" value="TonB_dep_Rec_b-barrel"/>
    <property type="match status" value="1"/>
</dbReference>
<comment type="similarity">
    <text evidence="11 12">Belongs to the TonB-dependent receptor family.</text>
</comment>
<dbReference type="InterPro" id="IPR036942">
    <property type="entry name" value="Beta-barrel_TonB_sf"/>
</dbReference>
<keyword evidence="6" id="KW-0408">Iron</keyword>
<evidence type="ECO:0000256" key="12">
    <source>
        <dbReference type="RuleBase" id="RU003357"/>
    </source>
</evidence>
<feature type="domain" description="TonB-dependent receptor-like beta-barrel" evidence="14">
    <location>
        <begin position="301"/>
        <end position="755"/>
    </location>
</feature>
<evidence type="ECO:0000256" key="10">
    <source>
        <dbReference type="ARBA" id="ARBA00023237"/>
    </source>
</evidence>
<evidence type="ECO:0000256" key="9">
    <source>
        <dbReference type="ARBA" id="ARBA00023136"/>
    </source>
</evidence>
<evidence type="ECO:0000259" key="15">
    <source>
        <dbReference type="Pfam" id="PF07715"/>
    </source>
</evidence>
<gene>
    <name evidence="16" type="ORF">ACFPTN_03070</name>
</gene>
<evidence type="ECO:0000256" key="13">
    <source>
        <dbReference type="SAM" id="SignalP"/>
    </source>
</evidence>
<keyword evidence="4" id="KW-0410">Iron transport</keyword>
<dbReference type="Gene3D" id="2.40.170.20">
    <property type="entry name" value="TonB-dependent receptor, beta-barrel domain"/>
    <property type="match status" value="1"/>
</dbReference>
<dbReference type="InterPro" id="IPR000531">
    <property type="entry name" value="Beta-barrel_TonB"/>
</dbReference>
<dbReference type="PROSITE" id="PS52016">
    <property type="entry name" value="TONB_DEPENDENT_REC_3"/>
    <property type="match status" value="1"/>
</dbReference>
<dbReference type="InterPro" id="IPR039426">
    <property type="entry name" value="TonB-dep_rcpt-like"/>
</dbReference>
<keyword evidence="7" id="KW-0406">Ion transport</keyword>
<evidence type="ECO:0000313" key="17">
    <source>
        <dbReference type="Proteomes" id="UP001595974"/>
    </source>
</evidence>
<proteinExistence type="inferred from homology"/>
<keyword evidence="2 11" id="KW-0813">Transport</keyword>
<feature type="chain" id="PRO_5045142357" evidence="13">
    <location>
        <begin position="29"/>
        <end position="792"/>
    </location>
</feature>
<evidence type="ECO:0000256" key="3">
    <source>
        <dbReference type="ARBA" id="ARBA00022452"/>
    </source>
</evidence>
<evidence type="ECO:0000256" key="2">
    <source>
        <dbReference type="ARBA" id="ARBA00022448"/>
    </source>
</evidence>
<dbReference type="Proteomes" id="UP001595974">
    <property type="component" value="Unassembled WGS sequence"/>
</dbReference>
<dbReference type="PANTHER" id="PTHR32552:SF81">
    <property type="entry name" value="TONB-DEPENDENT OUTER MEMBRANE RECEPTOR"/>
    <property type="match status" value="1"/>
</dbReference>
<keyword evidence="5 11" id="KW-0812">Transmembrane</keyword>
<dbReference type="EMBL" id="JBHSOG010000008">
    <property type="protein sequence ID" value="MFC5768344.1"/>
    <property type="molecule type" value="Genomic_DNA"/>
</dbReference>
<keyword evidence="16" id="KW-0675">Receptor</keyword>
<protein>
    <submittedName>
        <fullName evidence="16">TonB-dependent receptor</fullName>
    </submittedName>
</protein>
<comment type="caution">
    <text evidence="16">The sequence shown here is derived from an EMBL/GenBank/DDBJ whole genome shotgun (WGS) entry which is preliminary data.</text>
</comment>
<keyword evidence="3 11" id="KW-1134">Transmembrane beta strand</keyword>
<dbReference type="InterPro" id="IPR012910">
    <property type="entry name" value="Plug_dom"/>
</dbReference>
<reference evidence="17" key="1">
    <citation type="journal article" date="2019" name="Int. J. Syst. Evol. Microbiol.">
        <title>The Global Catalogue of Microorganisms (GCM) 10K type strain sequencing project: providing services to taxonomists for standard genome sequencing and annotation.</title>
        <authorList>
            <consortium name="The Broad Institute Genomics Platform"/>
            <consortium name="The Broad Institute Genome Sequencing Center for Infectious Disease"/>
            <person name="Wu L."/>
            <person name="Ma J."/>
        </authorList>
    </citation>
    <scope>NUCLEOTIDE SEQUENCE [LARGE SCALE GENOMIC DNA]</scope>
    <source>
        <strain evidence="17">SHR3</strain>
    </source>
</reference>